<proteinExistence type="predicted"/>
<keyword evidence="1" id="KW-0472">Membrane</keyword>
<reference evidence="2 3" key="1">
    <citation type="journal article" date="2016" name="Nat. Commun.">
        <title>Thousands of microbial genomes shed light on interconnected biogeochemical processes in an aquifer system.</title>
        <authorList>
            <person name="Anantharaman K."/>
            <person name="Brown C.T."/>
            <person name="Hug L.A."/>
            <person name="Sharon I."/>
            <person name="Castelle C.J."/>
            <person name="Probst A.J."/>
            <person name="Thomas B.C."/>
            <person name="Singh A."/>
            <person name="Wilkins M.J."/>
            <person name="Karaoz U."/>
            <person name="Brodie E.L."/>
            <person name="Williams K.H."/>
            <person name="Hubbard S.S."/>
            <person name="Banfield J.F."/>
        </authorList>
    </citation>
    <scope>NUCLEOTIDE SEQUENCE [LARGE SCALE GENOMIC DNA]</scope>
</reference>
<protein>
    <submittedName>
        <fullName evidence="2">Uncharacterized protein</fullName>
    </submittedName>
</protein>
<dbReference type="Proteomes" id="UP000176187">
    <property type="component" value="Unassembled WGS sequence"/>
</dbReference>
<dbReference type="STRING" id="1801774.A3A05_00610"/>
<name>A0A1F6WWL1_9BACT</name>
<evidence type="ECO:0000256" key="1">
    <source>
        <dbReference type="SAM" id="Phobius"/>
    </source>
</evidence>
<dbReference type="AlphaFoldDB" id="A0A1F6WWL1"/>
<comment type="caution">
    <text evidence="2">The sequence shown here is derived from an EMBL/GenBank/DDBJ whole genome shotgun (WGS) entry which is preliminary data.</text>
</comment>
<gene>
    <name evidence="2" type="ORF">A3A05_00610</name>
</gene>
<sequence length="155" mass="17146">MSNSKIFLIIILVLVAIVLVFNYSGLKPKIPESLQPSTYADEQKLMQDIGPNATPEKQQEYFLLAQRLAKEGDSITIKDCKGSPTVLKAIPGKIVSIINQDEKNHQITLESGKYKYAVAANNTAEIKFDLFRGKGFYSYGCDRVSGPAGILFVEE</sequence>
<organism evidence="2 3">
    <name type="scientific">Candidatus Nomurabacteria bacterium RIFCSPLOWO2_01_FULL_41_12</name>
    <dbReference type="NCBI Taxonomy" id="1801774"/>
    <lineage>
        <taxon>Bacteria</taxon>
        <taxon>Candidatus Nomuraibacteriota</taxon>
    </lineage>
</organism>
<keyword evidence="1" id="KW-0812">Transmembrane</keyword>
<evidence type="ECO:0000313" key="3">
    <source>
        <dbReference type="Proteomes" id="UP000176187"/>
    </source>
</evidence>
<keyword evidence="1" id="KW-1133">Transmembrane helix</keyword>
<dbReference type="EMBL" id="MFUY01000011">
    <property type="protein sequence ID" value="OGI86253.1"/>
    <property type="molecule type" value="Genomic_DNA"/>
</dbReference>
<feature type="transmembrane region" description="Helical" evidence="1">
    <location>
        <begin position="6"/>
        <end position="26"/>
    </location>
</feature>
<dbReference type="SUPFAM" id="SSF49503">
    <property type="entry name" value="Cupredoxins"/>
    <property type="match status" value="1"/>
</dbReference>
<evidence type="ECO:0000313" key="2">
    <source>
        <dbReference type="EMBL" id="OGI86253.1"/>
    </source>
</evidence>
<dbReference type="InterPro" id="IPR008972">
    <property type="entry name" value="Cupredoxin"/>
</dbReference>
<accession>A0A1F6WWL1</accession>